<protein>
    <submittedName>
        <fullName evidence="1">Uncharacterized protein</fullName>
    </submittedName>
</protein>
<dbReference type="EMBL" id="JADYXP020000027">
    <property type="protein sequence ID" value="KAL0099905.1"/>
    <property type="molecule type" value="Genomic_DNA"/>
</dbReference>
<evidence type="ECO:0000313" key="1">
    <source>
        <dbReference type="EMBL" id="KAL0099905.1"/>
    </source>
</evidence>
<accession>A0AAW2EAC1</accession>
<evidence type="ECO:0000313" key="2">
    <source>
        <dbReference type="Proteomes" id="UP001430953"/>
    </source>
</evidence>
<dbReference type="Proteomes" id="UP001430953">
    <property type="component" value="Unassembled WGS sequence"/>
</dbReference>
<reference evidence="1 2" key="1">
    <citation type="submission" date="2023-03" db="EMBL/GenBank/DDBJ databases">
        <title>High recombination rates correlate with genetic variation in Cardiocondyla obscurior ants.</title>
        <authorList>
            <person name="Errbii M."/>
        </authorList>
    </citation>
    <scope>NUCLEOTIDE SEQUENCE [LARGE SCALE GENOMIC DNA]</scope>
    <source>
        <strain evidence="1">Alpha-2009</strain>
        <tissue evidence="1">Whole body</tissue>
    </source>
</reference>
<name>A0AAW2EAC1_9HYME</name>
<gene>
    <name evidence="1" type="ORF">PUN28_019975</name>
</gene>
<proteinExistence type="predicted"/>
<comment type="caution">
    <text evidence="1">The sequence shown here is derived from an EMBL/GenBank/DDBJ whole genome shotgun (WGS) entry which is preliminary data.</text>
</comment>
<sequence>MPRGGGKRRCTRPRGDRRLVATPRTLYRTPRVCLVNVSFRLVTCVSSSRRTLKNRIADYYLSPRTRSDCPRNSAQPRCSSIKSSDCYNFKKNFYNPLFDGTSFLLPPRACLTTHVSPYVFSRACSRYH</sequence>
<keyword evidence="2" id="KW-1185">Reference proteome</keyword>
<organism evidence="1 2">
    <name type="scientific">Cardiocondyla obscurior</name>
    <dbReference type="NCBI Taxonomy" id="286306"/>
    <lineage>
        <taxon>Eukaryota</taxon>
        <taxon>Metazoa</taxon>
        <taxon>Ecdysozoa</taxon>
        <taxon>Arthropoda</taxon>
        <taxon>Hexapoda</taxon>
        <taxon>Insecta</taxon>
        <taxon>Pterygota</taxon>
        <taxon>Neoptera</taxon>
        <taxon>Endopterygota</taxon>
        <taxon>Hymenoptera</taxon>
        <taxon>Apocrita</taxon>
        <taxon>Aculeata</taxon>
        <taxon>Formicoidea</taxon>
        <taxon>Formicidae</taxon>
        <taxon>Myrmicinae</taxon>
        <taxon>Cardiocondyla</taxon>
    </lineage>
</organism>
<dbReference type="AlphaFoldDB" id="A0AAW2EAC1"/>